<feature type="binding site" evidence="4">
    <location>
        <position position="186"/>
    </location>
    <ligand>
        <name>S-adenosyl-L-methionine</name>
        <dbReference type="ChEBI" id="CHEBI:59789"/>
    </ligand>
</feature>
<evidence type="ECO:0000256" key="1">
    <source>
        <dbReference type="ARBA" id="ARBA00022603"/>
    </source>
</evidence>
<dbReference type="Proteomes" id="UP000010483">
    <property type="component" value="Chromosome"/>
</dbReference>
<proteinExistence type="inferred from homology"/>
<dbReference type="CDD" id="cd02440">
    <property type="entry name" value="AdoMet_MTases"/>
    <property type="match status" value="1"/>
</dbReference>
<dbReference type="NCBIfam" id="TIGR03534">
    <property type="entry name" value="RF_mod_PrmC"/>
    <property type="match status" value="1"/>
</dbReference>
<organism evidence="6 7">
    <name type="scientific">Cyanobacterium stanieri (strain ATCC 29140 / PCC 7202)</name>
    <dbReference type="NCBI Taxonomy" id="292563"/>
    <lineage>
        <taxon>Bacteria</taxon>
        <taxon>Bacillati</taxon>
        <taxon>Cyanobacteriota</taxon>
        <taxon>Cyanophyceae</taxon>
        <taxon>Oscillatoriophycideae</taxon>
        <taxon>Chroococcales</taxon>
        <taxon>Geminocystaceae</taxon>
        <taxon>Cyanobacterium</taxon>
    </lineage>
</organism>
<dbReference type="SUPFAM" id="SSF53335">
    <property type="entry name" value="S-adenosyl-L-methionine-dependent methyltransferases"/>
    <property type="match status" value="1"/>
</dbReference>
<dbReference type="InterPro" id="IPR019874">
    <property type="entry name" value="RF_methyltr_PrmC"/>
</dbReference>
<comment type="catalytic activity">
    <reaction evidence="4">
        <text>L-glutaminyl-[peptide chain release factor] + S-adenosyl-L-methionine = N(5)-methyl-L-glutaminyl-[peptide chain release factor] + S-adenosyl-L-homocysteine + H(+)</text>
        <dbReference type="Rhea" id="RHEA:42896"/>
        <dbReference type="Rhea" id="RHEA-COMP:10271"/>
        <dbReference type="Rhea" id="RHEA-COMP:10272"/>
        <dbReference type="ChEBI" id="CHEBI:15378"/>
        <dbReference type="ChEBI" id="CHEBI:30011"/>
        <dbReference type="ChEBI" id="CHEBI:57856"/>
        <dbReference type="ChEBI" id="CHEBI:59789"/>
        <dbReference type="ChEBI" id="CHEBI:61891"/>
        <dbReference type="EC" id="2.1.1.297"/>
    </reaction>
</comment>
<dbReference type="GO" id="GO:0102559">
    <property type="term" value="F:peptide chain release factor N(5)-glutamine methyltransferase activity"/>
    <property type="evidence" value="ECO:0007669"/>
    <property type="project" value="UniProtKB-EC"/>
</dbReference>
<protein>
    <recommendedName>
        <fullName evidence="4">Release factor glutamine methyltransferase</fullName>
        <shortName evidence="4">RF MTase</shortName>
        <ecNumber evidence="4">2.1.1.297</ecNumber>
    </recommendedName>
    <alternativeName>
        <fullName evidence="4">N5-glutamine methyltransferase PrmC</fullName>
    </alternativeName>
    <alternativeName>
        <fullName evidence="4">Protein-(glutamine-N5) MTase PrmC</fullName>
    </alternativeName>
    <alternativeName>
        <fullName evidence="4">Protein-glutamine N-methyltransferase PrmC</fullName>
    </alternativeName>
</protein>
<dbReference type="InterPro" id="IPR052663">
    <property type="entry name" value="RF_glutamine_MTase_cyano"/>
</dbReference>
<dbReference type="GO" id="GO:0003676">
    <property type="term" value="F:nucleic acid binding"/>
    <property type="evidence" value="ECO:0007669"/>
    <property type="project" value="InterPro"/>
</dbReference>
<feature type="binding site" evidence="4">
    <location>
        <begin position="134"/>
        <end position="138"/>
    </location>
    <ligand>
        <name>S-adenosyl-L-methionine</name>
        <dbReference type="ChEBI" id="CHEBI:59789"/>
    </ligand>
</feature>
<dbReference type="NCBIfam" id="TIGR00536">
    <property type="entry name" value="hemK_fam"/>
    <property type="match status" value="1"/>
</dbReference>
<dbReference type="HAMAP" id="MF_02126">
    <property type="entry name" value="RF_methyltr_PrmC"/>
    <property type="match status" value="1"/>
</dbReference>
<feature type="domain" description="Methyltransferase small" evidence="5">
    <location>
        <begin position="121"/>
        <end position="206"/>
    </location>
</feature>
<reference evidence="7" key="1">
    <citation type="journal article" date="2013" name="Proc. Natl. Acad. Sci. U.S.A.">
        <title>Improving the coverage of the cyanobacterial phylum using diversity-driven genome sequencing.</title>
        <authorList>
            <person name="Shih P.M."/>
            <person name="Wu D."/>
            <person name="Latifi A."/>
            <person name="Axen S.D."/>
            <person name="Fewer D.P."/>
            <person name="Talla E."/>
            <person name="Calteau A."/>
            <person name="Cai F."/>
            <person name="Tandeau de Marsac N."/>
            <person name="Rippka R."/>
            <person name="Herdman M."/>
            <person name="Sivonen K."/>
            <person name="Coursin T."/>
            <person name="Laurent T."/>
            <person name="Goodwin L."/>
            <person name="Nolan M."/>
            <person name="Davenport K.W."/>
            <person name="Han C.S."/>
            <person name="Rubin E.M."/>
            <person name="Eisen J.A."/>
            <person name="Woyke T."/>
            <person name="Gugger M."/>
            <person name="Kerfeld C.A."/>
        </authorList>
    </citation>
    <scope>NUCLEOTIDE SEQUENCE [LARGE SCALE GENOMIC DNA]</scope>
    <source>
        <strain evidence="7">ATCC 29140 / PCC 7202</strain>
    </source>
</reference>
<evidence type="ECO:0000313" key="6">
    <source>
        <dbReference type="EMBL" id="AFZ47247.1"/>
    </source>
</evidence>
<keyword evidence="3 4" id="KW-0949">S-adenosyl-L-methionine</keyword>
<accession>K9YLA2</accession>
<dbReference type="AlphaFoldDB" id="K9YLA2"/>
<dbReference type="InterPro" id="IPR002052">
    <property type="entry name" value="DNA_methylase_N6_adenine_CS"/>
</dbReference>
<dbReference type="InterPro" id="IPR029063">
    <property type="entry name" value="SAM-dependent_MTases_sf"/>
</dbReference>
<feature type="binding site" evidence="4">
    <location>
        <position position="203"/>
    </location>
    <ligand>
        <name>S-adenosyl-L-methionine</name>
        <dbReference type="ChEBI" id="CHEBI:59789"/>
    </ligand>
</feature>
<name>K9YLA2_CYASC</name>
<evidence type="ECO:0000259" key="5">
    <source>
        <dbReference type="Pfam" id="PF05175"/>
    </source>
</evidence>
<dbReference type="PATRIC" id="fig|292563.3.peg.1342"/>
<gene>
    <name evidence="4" type="primary">prmC</name>
    <name evidence="6" type="ordered locus">Cyast_1282</name>
</gene>
<evidence type="ECO:0000256" key="2">
    <source>
        <dbReference type="ARBA" id="ARBA00022679"/>
    </source>
</evidence>
<feature type="binding site" evidence="4">
    <location>
        <position position="157"/>
    </location>
    <ligand>
        <name>S-adenosyl-L-methionine</name>
        <dbReference type="ChEBI" id="CHEBI:59789"/>
    </ligand>
</feature>
<dbReference type="KEGG" id="csn:Cyast_1282"/>
<dbReference type="EC" id="2.1.1.297" evidence="4"/>
<keyword evidence="2 4" id="KW-0808">Transferase</keyword>
<sequence>MFNQKISGSNLLLWYQEAVKIARDQNISVSELDCLLQEFTNLDSLAIKLKGYQNKEEILSKKTLLELKNLWQLRTEKKYPLQYLIGKCYWRDLELKVSADVLIPRPETELIIDIAMDVCKSFPTLKTGLWADLGTGSGAIALALAKSFPQAHIHAIDQSTSALGIAQENAHNLGLSEKITFHQGSWFEPLSSLKNQLSGILSNPPYIPSNMVPTLQPEVAHHEPKTALDGGEDGLRDIRIIVDQAPQFLIENGLLIIEIMAGQAPQVCQIIESTHQYHSIQTHTDLAQIDRFVVAHKK</sequence>
<dbReference type="PROSITE" id="PS00092">
    <property type="entry name" value="N6_MTASE"/>
    <property type="match status" value="1"/>
</dbReference>
<dbReference type="PANTHER" id="PTHR47441:SF3">
    <property type="entry name" value="RELEASE FACTOR GLUTAMINE METHYLTRANSFERASE"/>
    <property type="match status" value="1"/>
</dbReference>
<dbReference type="PANTHER" id="PTHR47441">
    <property type="match status" value="1"/>
</dbReference>
<dbReference type="HOGENOM" id="CLU_018398_2_0_3"/>
<keyword evidence="7" id="KW-1185">Reference proteome</keyword>
<dbReference type="Pfam" id="PF05175">
    <property type="entry name" value="MTS"/>
    <property type="match status" value="1"/>
</dbReference>
<evidence type="ECO:0000313" key="7">
    <source>
        <dbReference type="Proteomes" id="UP000010483"/>
    </source>
</evidence>
<dbReference type="Gene3D" id="3.40.50.150">
    <property type="entry name" value="Vaccinia Virus protein VP39"/>
    <property type="match status" value="1"/>
</dbReference>
<feature type="binding site" evidence="4">
    <location>
        <begin position="203"/>
        <end position="206"/>
    </location>
    <ligand>
        <name>substrate</name>
    </ligand>
</feature>
<keyword evidence="1 4" id="KW-0489">Methyltransferase</keyword>
<evidence type="ECO:0000256" key="4">
    <source>
        <dbReference type="HAMAP-Rule" id="MF_02126"/>
    </source>
</evidence>
<dbReference type="InterPro" id="IPR004556">
    <property type="entry name" value="HemK-like"/>
</dbReference>
<dbReference type="EMBL" id="CP003940">
    <property type="protein sequence ID" value="AFZ47247.1"/>
    <property type="molecule type" value="Genomic_DNA"/>
</dbReference>
<dbReference type="GO" id="GO:0032259">
    <property type="term" value="P:methylation"/>
    <property type="evidence" value="ECO:0007669"/>
    <property type="project" value="UniProtKB-KW"/>
</dbReference>
<dbReference type="InterPro" id="IPR007848">
    <property type="entry name" value="Small_mtfrase_dom"/>
</dbReference>
<evidence type="ECO:0000256" key="3">
    <source>
        <dbReference type="ARBA" id="ARBA00022691"/>
    </source>
</evidence>
<dbReference type="STRING" id="292563.Cyast_1282"/>
<comment type="similarity">
    <text evidence="4">Belongs to the protein N5-glutamine methyltransferase family. PrmC subfamily.</text>
</comment>
<dbReference type="eggNOG" id="COG2890">
    <property type="taxonomic scope" value="Bacteria"/>
</dbReference>
<comment type="function">
    <text evidence="4">Methylates the class 1 translation termination release factors RF1/PrfA and RF2/PrfB on the glutamine residue of the universally conserved GGQ motif.</text>
</comment>